<evidence type="ECO:0000313" key="10">
    <source>
        <dbReference type="Proteomes" id="UP001058120"/>
    </source>
</evidence>
<keyword evidence="4 7" id="KW-0808">Transferase</keyword>
<reference evidence="9" key="1">
    <citation type="submission" date="2020-12" db="EMBL/GenBank/DDBJ databases">
        <title>Taurinivorans muris gen. nov., sp. nov., fundamental and realized metabolic niche of a ubiquitous sulfidogenic bacterium in the murine intestine.</title>
        <authorList>
            <person name="Ye H."/>
            <person name="Hanson B.T."/>
            <person name="Loy A."/>
        </authorList>
    </citation>
    <scope>NUCLEOTIDE SEQUENCE</scope>
    <source>
        <strain evidence="9">LT0009</strain>
    </source>
</reference>
<name>A0ABY5Y0W5_9BACT</name>
<gene>
    <name evidence="9" type="ORF">JBF11_06185</name>
</gene>
<comment type="subcellular location">
    <subcellularLocation>
        <location evidence="7">Cell membrane</location>
    </subcellularLocation>
</comment>
<evidence type="ECO:0000256" key="6">
    <source>
        <dbReference type="ARBA" id="ARBA00049183"/>
    </source>
</evidence>
<keyword evidence="7" id="KW-0448">Lipopolysaccharide biosynthesis</keyword>
<evidence type="ECO:0000256" key="5">
    <source>
        <dbReference type="ARBA" id="ARBA00031445"/>
    </source>
</evidence>
<evidence type="ECO:0000256" key="3">
    <source>
        <dbReference type="ARBA" id="ARBA00019077"/>
    </source>
</evidence>
<dbReference type="Proteomes" id="UP001058120">
    <property type="component" value="Chromosome"/>
</dbReference>
<evidence type="ECO:0000259" key="8">
    <source>
        <dbReference type="Pfam" id="PF04413"/>
    </source>
</evidence>
<protein>
    <recommendedName>
        <fullName evidence="3 7">3-deoxy-D-manno-octulosonic acid transferase</fullName>
        <shortName evidence="7">Kdo transferase</shortName>
        <ecNumber evidence="2 7">2.4.99.12</ecNumber>
    </recommendedName>
    <alternativeName>
        <fullName evidence="5 7">Lipid IV(A) 3-deoxy-D-manno-octulosonic acid transferase</fullName>
    </alternativeName>
</protein>
<dbReference type="PANTHER" id="PTHR42755:SF1">
    <property type="entry name" value="3-DEOXY-D-MANNO-OCTULOSONIC ACID TRANSFERASE, MITOCHONDRIAL-RELATED"/>
    <property type="match status" value="1"/>
</dbReference>
<keyword evidence="7" id="KW-0472">Membrane</keyword>
<dbReference type="Gene3D" id="3.40.50.2000">
    <property type="entry name" value="Glycogen Phosphorylase B"/>
    <property type="match status" value="1"/>
</dbReference>
<accession>A0ABY5Y0W5</accession>
<keyword evidence="10" id="KW-1185">Reference proteome</keyword>
<evidence type="ECO:0000256" key="2">
    <source>
        <dbReference type="ARBA" id="ARBA00012621"/>
    </source>
</evidence>
<evidence type="ECO:0000313" key="9">
    <source>
        <dbReference type="EMBL" id="UWX05067.1"/>
    </source>
</evidence>
<feature type="domain" description="3-deoxy-D-manno-octulosonic-acid transferase N-terminal" evidence="8">
    <location>
        <begin position="45"/>
        <end position="221"/>
    </location>
</feature>
<evidence type="ECO:0000256" key="1">
    <source>
        <dbReference type="ARBA" id="ARBA00004713"/>
    </source>
</evidence>
<dbReference type="EC" id="2.4.99.12" evidence="2 7"/>
<dbReference type="InterPro" id="IPR038107">
    <property type="entry name" value="Glycos_transf_N_sf"/>
</dbReference>
<evidence type="ECO:0000256" key="7">
    <source>
        <dbReference type="RuleBase" id="RU365103"/>
    </source>
</evidence>
<comment type="function">
    <text evidence="7">Involved in lipopolysaccharide (LPS) biosynthesis. Catalyzes the transfer of 3-deoxy-D-manno-octulosonate (Kdo) residue(s) from CMP-Kdo to lipid IV(A), the tetraacyldisaccharide-1,4'-bisphosphate precursor of lipid A.</text>
</comment>
<comment type="pathway">
    <text evidence="1 7">Bacterial outer membrane biogenesis; LPS core biosynthesis.</text>
</comment>
<sequence>MAQRIFFFLYGLLWFAVKPFLKRHKRLSEGYGERIVGGSWLELARKNPVSLWIQASSGGEAYLTLELLKHISAEHAGMHILCTSMTKQGMDVLQKGKQAFERKWQETHALPVPLISLCYFPFDDERSMQKAFSLARPKNCILLETELWPCFMLMCKRNGTALYVVNARMTDKTHAAYRKLKAAFSGVNPKKIFATREKDKEHYQEIFPQSECAFMHNMKFDGIYHELLLAMQEKKENPLQAVFDGKTCIYLFASVRREEEGEFVPLVETLHRQKKKSAVCIAPRHVARFAEWKRILQEKGLNVRFVSDIFAENDQIKAGDIVVWDRFGDLKKLYALTDYAVVGGSFAPLGGQNFLEPLAYGIVPHSGVHLHNFLWVFEKREKNLAEENLLYLHSSVSMLAKALLAQPEKKFTQHAEIQERFKIWLKPLIGGTKTVMEEILKNISRC</sequence>
<comment type="catalytic activity">
    <reaction evidence="6 7">
        <text>lipid IVA (E. coli) + CMP-3-deoxy-beta-D-manno-octulosonate = alpha-Kdo-(2-&gt;6)-lipid IVA (E. coli) + CMP + H(+)</text>
        <dbReference type="Rhea" id="RHEA:28066"/>
        <dbReference type="ChEBI" id="CHEBI:15378"/>
        <dbReference type="ChEBI" id="CHEBI:58603"/>
        <dbReference type="ChEBI" id="CHEBI:60364"/>
        <dbReference type="ChEBI" id="CHEBI:60377"/>
        <dbReference type="ChEBI" id="CHEBI:85987"/>
        <dbReference type="EC" id="2.4.99.12"/>
    </reaction>
</comment>
<evidence type="ECO:0000256" key="4">
    <source>
        <dbReference type="ARBA" id="ARBA00022679"/>
    </source>
</evidence>
<organism evidence="9 10">
    <name type="scientific">Taurinivorans muris</name>
    <dbReference type="NCBI Taxonomy" id="2787751"/>
    <lineage>
        <taxon>Bacteria</taxon>
        <taxon>Pseudomonadati</taxon>
        <taxon>Thermodesulfobacteriota</taxon>
        <taxon>Desulfovibrionia</taxon>
        <taxon>Desulfovibrionales</taxon>
        <taxon>Desulfovibrionaceae</taxon>
        <taxon>Taurinivorans</taxon>
    </lineage>
</organism>
<dbReference type="EMBL" id="CP065938">
    <property type="protein sequence ID" value="UWX05067.1"/>
    <property type="molecule type" value="Genomic_DNA"/>
</dbReference>
<dbReference type="InterPro" id="IPR007507">
    <property type="entry name" value="Glycos_transf_N"/>
</dbReference>
<dbReference type="InterPro" id="IPR039901">
    <property type="entry name" value="Kdotransferase"/>
</dbReference>
<dbReference type="RefSeq" id="WP_334314628.1">
    <property type="nucleotide sequence ID" value="NZ_CP065938.1"/>
</dbReference>
<comment type="similarity">
    <text evidence="7">Belongs to the glycosyltransferase group 1 family.</text>
</comment>
<dbReference type="Gene3D" id="3.40.50.11720">
    <property type="entry name" value="3-Deoxy-D-manno-octulosonic-acid transferase, N-terminal domain"/>
    <property type="match status" value="1"/>
</dbReference>
<proteinExistence type="inferred from homology"/>
<dbReference type="Pfam" id="PF04413">
    <property type="entry name" value="Glycos_transf_N"/>
    <property type="match status" value="1"/>
</dbReference>
<dbReference type="PANTHER" id="PTHR42755">
    <property type="entry name" value="3-DEOXY-MANNO-OCTULOSONATE CYTIDYLYLTRANSFERASE"/>
    <property type="match status" value="1"/>
</dbReference>
<keyword evidence="7" id="KW-1003">Cell membrane</keyword>